<proteinExistence type="predicted"/>
<name>A0ABR4BXZ0_9HELO</name>
<feature type="domain" description="DUF5672" evidence="3">
    <location>
        <begin position="156"/>
        <end position="307"/>
    </location>
</feature>
<dbReference type="EMBL" id="JAZHXI010000017">
    <property type="protein sequence ID" value="KAL2062482.1"/>
    <property type="molecule type" value="Genomic_DNA"/>
</dbReference>
<evidence type="ECO:0000256" key="1">
    <source>
        <dbReference type="SAM" id="MobiDB-lite"/>
    </source>
</evidence>
<keyword evidence="2" id="KW-1133">Transmembrane helix</keyword>
<feature type="transmembrane region" description="Helical" evidence="2">
    <location>
        <begin position="36"/>
        <end position="53"/>
    </location>
</feature>
<comment type="caution">
    <text evidence="4">The sequence shown here is derived from an EMBL/GenBank/DDBJ whole genome shotgun (WGS) entry which is preliminary data.</text>
</comment>
<dbReference type="InterPro" id="IPR043729">
    <property type="entry name" value="DUF5672"/>
</dbReference>
<evidence type="ECO:0000313" key="4">
    <source>
        <dbReference type="EMBL" id="KAL2062482.1"/>
    </source>
</evidence>
<evidence type="ECO:0000313" key="5">
    <source>
        <dbReference type="Proteomes" id="UP001595075"/>
    </source>
</evidence>
<feature type="region of interest" description="Disordered" evidence="1">
    <location>
        <begin position="1"/>
        <end position="27"/>
    </location>
</feature>
<evidence type="ECO:0000259" key="3">
    <source>
        <dbReference type="Pfam" id="PF18922"/>
    </source>
</evidence>
<feature type="compositionally biased region" description="Polar residues" evidence="1">
    <location>
        <begin position="67"/>
        <end position="77"/>
    </location>
</feature>
<gene>
    <name evidence="4" type="ORF">VTL71DRAFT_6748</name>
</gene>
<keyword evidence="2" id="KW-0812">Transmembrane</keyword>
<organism evidence="4 5">
    <name type="scientific">Oculimacula yallundae</name>
    <dbReference type="NCBI Taxonomy" id="86028"/>
    <lineage>
        <taxon>Eukaryota</taxon>
        <taxon>Fungi</taxon>
        <taxon>Dikarya</taxon>
        <taxon>Ascomycota</taxon>
        <taxon>Pezizomycotina</taxon>
        <taxon>Leotiomycetes</taxon>
        <taxon>Helotiales</taxon>
        <taxon>Ploettnerulaceae</taxon>
        <taxon>Oculimacula</taxon>
    </lineage>
</organism>
<dbReference type="Pfam" id="PF18922">
    <property type="entry name" value="DUF5672"/>
    <property type="match status" value="1"/>
</dbReference>
<feature type="region of interest" description="Disordered" evidence="1">
    <location>
        <begin position="62"/>
        <end position="82"/>
    </location>
</feature>
<protein>
    <recommendedName>
        <fullName evidence="3">DUF5672 domain-containing protein</fullName>
    </recommendedName>
</protein>
<keyword evidence="5" id="KW-1185">Reference proteome</keyword>
<sequence>MAQGWRRLAQDSADAESPIGNGPSRRIRPSFSKQKIAIAVTTVLFVLAFLFSSHRLAPDGYTLGKETPQNPDEQSGANKLDTTKSLSSLSTTISTSKAAVIVENRPLENLIPIILHFSSVLGPEWPIHVFTSEENTNIFSSSAPFQREVDVGRFHVRALPVEEALNTHAAVSGFFTKPWFWEQMAPAEHILMFQADSIICSNAQQKVEDFLMYDFVGAPVDEARGLGMGYNGGLSIRNRTKCLEIVQNYDWQVERHGDHSAGNIDYEDQWFSKKMREMPGGSNLPTPEVAMQFSVETMWYEKPLGYHQPNVWQREHMDEIYKWCPEYRMCTLETFTDHNTENFGGA</sequence>
<evidence type="ECO:0000256" key="2">
    <source>
        <dbReference type="SAM" id="Phobius"/>
    </source>
</evidence>
<dbReference type="Proteomes" id="UP001595075">
    <property type="component" value="Unassembled WGS sequence"/>
</dbReference>
<keyword evidence="2" id="KW-0472">Membrane</keyword>
<reference evidence="4 5" key="1">
    <citation type="journal article" date="2024" name="Commun. Biol.">
        <title>Comparative genomic analysis of thermophilic fungi reveals convergent evolutionary adaptations and gene losses.</title>
        <authorList>
            <person name="Steindorff A.S."/>
            <person name="Aguilar-Pontes M.V."/>
            <person name="Robinson A.J."/>
            <person name="Andreopoulos B."/>
            <person name="LaButti K."/>
            <person name="Kuo A."/>
            <person name="Mondo S."/>
            <person name="Riley R."/>
            <person name="Otillar R."/>
            <person name="Haridas S."/>
            <person name="Lipzen A."/>
            <person name="Grimwood J."/>
            <person name="Schmutz J."/>
            <person name="Clum A."/>
            <person name="Reid I.D."/>
            <person name="Moisan M.C."/>
            <person name="Butler G."/>
            <person name="Nguyen T.T.M."/>
            <person name="Dewar K."/>
            <person name="Conant G."/>
            <person name="Drula E."/>
            <person name="Henrissat B."/>
            <person name="Hansel C."/>
            <person name="Singer S."/>
            <person name="Hutchinson M.I."/>
            <person name="de Vries R.P."/>
            <person name="Natvig D.O."/>
            <person name="Powell A.J."/>
            <person name="Tsang A."/>
            <person name="Grigoriev I.V."/>
        </authorList>
    </citation>
    <scope>NUCLEOTIDE SEQUENCE [LARGE SCALE GENOMIC DNA]</scope>
    <source>
        <strain evidence="4 5">CBS 494.80</strain>
    </source>
</reference>
<accession>A0ABR4BXZ0</accession>